<feature type="region of interest" description="Disordered" evidence="1">
    <location>
        <begin position="57"/>
        <end position="117"/>
    </location>
</feature>
<comment type="caution">
    <text evidence="2">The sequence shown here is derived from an EMBL/GenBank/DDBJ whole genome shotgun (WGS) entry which is preliminary data.</text>
</comment>
<protein>
    <submittedName>
        <fullName evidence="2">Uncharacterized protein</fullName>
    </submittedName>
</protein>
<proteinExistence type="predicted"/>
<feature type="compositionally biased region" description="Basic and acidic residues" evidence="1">
    <location>
        <begin position="90"/>
        <end position="104"/>
    </location>
</feature>
<sequence>MAAAWRETEERLPARPQAQDKFERFHQNPQKYLAALLLAADARQLQARLDAFRECDDGRRPHRAHHRPLPPGHTHHRRHERLETIVTSRHTAEHTIDAAKDYQPQKRPKPLHTEGLQ</sequence>
<evidence type="ECO:0000313" key="2">
    <source>
        <dbReference type="EMBL" id="GAA4178173.1"/>
    </source>
</evidence>
<keyword evidence="3" id="KW-1185">Reference proteome</keyword>
<evidence type="ECO:0000256" key="1">
    <source>
        <dbReference type="SAM" id="MobiDB-lite"/>
    </source>
</evidence>
<dbReference type="Proteomes" id="UP001501079">
    <property type="component" value="Unassembled WGS sequence"/>
</dbReference>
<organism evidence="2 3">
    <name type="scientific">Gryllotalpicola koreensis</name>
    <dbReference type="NCBI Taxonomy" id="993086"/>
    <lineage>
        <taxon>Bacteria</taxon>
        <taxon>Bacillati</taxon>
        <taxon>Actinomycetota</taxon>
        <taxon>Actinomycetes</taxon>
        <taxon>Micrococcales</taxon>
        <taxon>Microbacteriaceae</taxon>
        <taxon>Gryllotalpicola</taxon>
    </lineage>
</organism>
<name>A0ABP8A5A8_9MICO</name>
<reference evidence="3" key="1">
    <citation type="journal article" date="2019" name="Int. J. Syst. Evol. Microbiol.">
        <title>The Global Catalogue of Microorganisms (GCM) 10K type strain sequencing project: providing services to taxonomists for standard genome sequencing and annotation.</title>
        <authorList>
            <consortium name="The Broad Institute Genomics Platform"/>
            <consortium name="The Broad Institute Genome Sequencing Center for Infectious Disease"/>
            <person name="Wu L."/>
            <person name="Ma J."/>
        </authorList>
    </citation>
    <scope>NUCLEOTIDE SEQUENCE [LARGE SCALE GENOMIC DNA]</scope>
    <source>
        <strain evidence="3">JCM 17591</strain>
    </source>
</reference>
<feature type="compositionally biased region" description="Basic residues" evidence="1">
    <location>
        <begin position="60"/>
        <end position="79"/>
    </location>
</feature>
<accession>A0ABP8A5A8</accession>
<feature type="region of interest" description="Disordered" evidence="1">
    <location>
        <begin position="1"/>
        <end position="21"/>
    </location>
</feature>
<gene>
    <name evidence="2" type="ORF">GCM10022287_28100</name>
</gene>
<evidence type="ECO:0000313" key="3">
    <source>
        <dbReference type="Proteomes" id="UP001501079"/>
    </source>
</evidence>
<dbReference type="EMBL" id="BAABBW010000004">
    <property type="protein sequence ID" value="GAA4178173.1"/>
    <property type="molecule type" value="Genomic_DNA"/>
</dbReference>